<evidence type="ECO:0000256" key="4">
    <source>
        <dbReference type="ARBA" id="ARBA00022475"/>
    </source>
</evidence>
<keyword evidence="4" id="KW-1003">Cell membrane</keyword>
<dbReference type="GO" id="GO:0043190">
    <property type="term" value="C:ATP-binding cassette (ABC) transporter complex"/>
    <property type="evidence" value="ECO:0007669"/>
    <property type="project" value="TreeGrafter"/>
</dbReference>
<reference evidence="11" key="1">
    <citation type="submission" date="2016-10" db="EMBL/GenBank/DDBJ databases">
        <authorList>
            <person name="Varghese N."/>
            <person name="Submissions S."/>
        </authorList>
    </citation>
    <scope>NUCLEOTIDE SEQUENCE [LARGE SCALE GENOMIC DNA]</scope>
    <source>
        <strain evidence="11">SP</strain>
    </source>
</reference>
<dbReference type="Proteomes" id="UP000198935">
    <property type="component" value="Unassembled WGS sequence"/>
</dbReference>
<keyword evidence="3" id="KW-0813">Transport</keyword>
<dbReference type="PROSITE" id="PS50893">
    <property type="entry name" value="ABC_TRANSPORTER_2"/>
    <property type="match status" value="2"/>
</dbReference>
<sequence>MALIEINDVTFTYPQSSVPALEQLSLRVEKGQFVVLFGPSGCGKSTLLRILKNEISPHGQLSGEVLFNGRSAGAATDFSREIGFVFQDPENQVVADEVLHELVFGLENIGLSTNDMRNRVAEIVDFMGAEPLLHRKTHDLSGGQKQQLNLASVLLMQPGVLLLDEPTAQLDPVSAREFLDMLVRLNEEFGMTIIMAEHRLDEVMAVADRVVMMGNGRVLLEGAPSNVIRQMRTAGERSYIPAIPSFYLQITNASQEIDIPLTVKTGRNWLQAAGMTITNMPESVAVKAKSQAKEIIKGKNLFFQYDTKERAVLKELDFSLSQGELYALLGGNGSGKSTLLQLVCGLQKAQRGKMSLHGKPLKSWKRQELAKTIGYLPQNPKLFFLHDTVEKELMHAVGQWQAIGRSEAESLLEALGIGDLRQKHPYDLSGGELQKAALACLLARKPEILVLDEPTKGLDPVSKGQLAEMLADLQQRGMTVMMASHDVEFVAKHATKCGMMFAGKITAEAVPAAFFSGNFFYTTMIQRLFRGTADNILTTEEAVRRCGVISE</sequence>
<dbReference type="Pfam" id="PF00005">
    <property type="entry name" value="ABC_tran"/>
    <property type="match status" value="2"/>
</dbReference>
<evidence type="ECO:0000256" key="3">
    <source>
        <dbReference type="ARBA" id="ARBA00022448"/>
    </source>
</evidence>
<dbReference type="GO" id="GO:0005524">
    <property type="term" value="F:ATP binding"/>
    <property type="evidence" value="ECO:0007669"/>
    <property type="project" value="UniProtKB-KW"/>
</dbReference>
<evidence type="ECO:0000256" key="2">
    <source>
        <dbReference type="ARBA" id="ARBA00005417"/>
    </source>
</evidence>
<comment type="similarity">
    <text evidence="2">Belongs to the ABC transporter superfamily.</text>
</comment>
<dbReference type="PROSITE" id="PS00211">
    <property type="entry name" value="ABC_TRANSPORTER_1"/>
    <property type="match status" value="1"/>
</dbReference>
<keyword evidence="7" id="KW-1278">Translocase</keyword>
<dbReference type="Gene3D" id="3.40.50.300">
    <property type="entry name" value="P-loop containing nucleotide triphosphate hydrolases"/>
    <property type="match status" value="2"/>
</dbReference>
<dbReference type="SUPFAM" id="SSF52540">
    <property type="entry name" value="P-loop containing nucleoside triphosphate hydrolases"/>
    <property type="match status" value="2"/>
</dbReference>
<dbReference type="InterPro" id="IPR003439">
    <property type="entry name" value="ABC_transporter-like_ATP-bd"/>
</dbReference>
<evidence type="ECO:0000256" key="8">
    <source>
        <dbReference type="ARBA" id="ARBA00023136"/>
    </source>
</evidence>
<gene>
    <name evidence="10" type="ORF">SAMN05421736_101903</name>
</gene>
<dbReference type="InterPro" id="IPR050095">
    <property type="entry name" value="ECF_ABC_transporter_ATP-bd"/>
</dbReference>
<feature type="domain" description="ABC transporter" evidence="9">
    <location>
        <begin position="296"/>
        <end position="527"/>
    </location>
</feature>
<keyword evidence="11" id="KW-1185">Reference proteome</keyword>
<dbReference type="NCBIfam" id="NF010167">
    <property type="entry name" value="PRK13648.1"/>
    <property type="match status" value="2"/>
</dbReference>
<dbReference type="InterPro" id="IPR003593">
    <property type="entry name" value="AAA+_ATPase"/>
</dbReference>
<dbReference type="EMBL" id="FNPI01000001">
    <property type="protein sequence ID" value="SDY30128.1"/>
    <property type="molecule type" value="Genomic_DNA"/>
</dbReference>
<dbReference type="CDD" id="cd03225">
    <property type="entry name" value="ABC_cobalt_CbiO_domain1"/>
    <property type="match status" value="2"/>
</dbReference>
<feature type="domain" description="ABC transporter" evidence="9">
    <location>
        <begin position="4"/>
        <end position="240"/>
    </location>
</feature>
<accession>A0A1H3ISK7</accession>
<evidence type="ECO:0000256" key="6">
    <source>
        <dbReference type="ARBA" id="ARBA00022840"/>
    </source>
</evidence>
<protein>
    <submittedName>
        <fullName evidence="10">Energy-coupling factor transport system ATP-binding protein</fullName>
    </submittedName>
</protein>
<dbReference type="InterPro" id="IPR027417">
    <property type="entry name" value="P-loop_NTPase"/>
</dbReference>
<dbReference type="OrthoDB" id="501320at2"/>
<dbReference type="STRING" id="1503961.SAMN05421736_101903"/>
<organism evidence="10 11">
    <name type="scientific">Evansella caseinilytica</name>
    <dbReference type="NCBI Taxonomy" id="1503961"/>
    <lineage>
        <taxon>Bacteria</taxon>
        <taxon>Bacillati</taxon>
        <taxon>Bacillota</taxon>
        <taxon>Bacilli</taxon>
        <taxon>Bacillales</taxon>
        <taxon>Bacillaceae</taxon>
        <taxon>Evansella</taxon>
    </lineage>
</organism>
<evidence type="ECO:0000313" key="10">
    <source>
        <dbReference type="EMBL" id="SDY30128.1"/>
    </source>
</evidence>
<proteinExistence type="inferred from homology"/>
<dbReference type="InterPro" id="IPR015856">
    <property type="entry name" value="ABC_transpr_CbiO/EcfA_su"/>
</dbReference>
<evidence type="ECO:0000259" key="9">
    <source>
        <dbReference type="PROSITE" id="PS50893"/>
    </source>
</evidence>
<name>A0A1H3ISK7_9BACI</name>
<keyword evidence="5" id="KW-0547">Nucleotide-binding</keyword>
<dbReference type="PANTHER" id="PTHR43553:SF27">
    <property type="entry name" value="ENERGY-COUPLING FACTOR TRANSPORTER ATP-BINDING PROTEIN ECFA2"/>
    <property type="match status" value="1"/>
</dbReference>
<dbReference type="SMART" id="SM00382">
    <property type="entry name" value="AAA"/>
    <property type="match status" value="2"/>
</dbReference>
<evidence type="ECO:0000256" key="5">
    <source>
        <dbReference type="ARBA" id="ARBA00022741"/>
    </source>
</evidence>
<keyword evidence="6 10" id="KW-0067">ATP-binding</keyword>
<dbReference type="PANTHER" id="PTHR43553">
    <property type="entry name" value="HEAVY METAL TRANSPORTER"/>
    <property type="match status" value="1"/>
</dbReference>
<evidence type="ECO:0000313" key="11">
    <source>
        <dbReference type="Proteomes" id="UP000198935"/>
    </source>
</evidence>
<dbReference type="GO" id="GO:0016887">
    <property type="term" value="F:ATP hydrolysis activity"/>
    <property type="evidence" value="ECO:0007669"/>
    <property type="project" value="InterPro"/>
</dbReference>
<dbReference type="AlphaFoldDB" id="A0A1H3ISK7"/>
<keyword evidence="8" id="KW-0472">Membrane</keyword>
<evidence type="ECO:0000256" key="7">
    <source>
        <dbReference type="ARBA" id="ARBA00022967"/>
    </source>
</evidence>
<dbReference type="InterPro" id="IPR017871">
    <property type="entry name" value="ABC_transporter-like_CS"/>
</dbReference>
<comment type="subcellular location">
    <subcellularLocation>
        <location evidence="1">Cell membrane</location>
        <topology evidence="1">Peripheral membrane protein</topology>
    </subcellularLocation>
</comment>
<evidence type="ECO:0000256" key="1">
    <source>
        <dbReference type="ARBA" id="ARBA00004202"/>
    </source>
</evidence>
<dbReference type="GO" id="GO:0042626">
    <property type="term" value="F:ATPase-coupled transmembrane transporter activity"/>
    <property type="evidence" value="ECO:0007669"/>
    <property type="project" value="TreeGrafter"/>
</dbReference>